<gene>
    <name evidence="1" type="ORF">H9C73_10385</name>
</gene>
<name>A0ABS3ZBQ8_9GAMM</name>
<dbReference type="Gene3D" id="3.40.50.880">
    <property type="match status" value="1"/>
</dbReference>
<proteinExistence type="predicted"/>
<sequence>MAARTRVAVTGNSRRWSPSWWCTRLALWLVGAEAVRLSVRHEVPECSVDALIIGGGDDISPEHYGGDLEAPVRTDPDRDALEMRWIQHALDTGLPMLGICRGAQLINVVLGGQLHQDLRELRKRTYNRPGLLPTKQVRLEYHSRMAEVCKRERLRVNSLHHQAVRSAGRGLQVVGRDLDQIVQGFEAESKEIMGVQWHPEYLFYLPSQLRLFRWLVKAAQK</sequence>
<dbReference type="CDD" id="cd01745">
    <property type="entry name" value="GATase1_2"/>
    <property type="match status" value="1"/>
</dbReference>
<keyword evidence="2" id="KW-1185">Reference proteome</keyword>
<accession>A0ABS3ZBQ8</accession>
<dbReference type="PANTHER" id="PTHR43235:SF1">
    <property type="entry name" value="GLUTAMINE AMIDOTRANSFERASE PB2B2.05-RELATED"/>
    <property type="match status" value="1"/>
</dbReference>
<evidence type="ECO:0000313" key="1">
    <source>
        <dbReference type="EMBL" id="MBP0049146.1"/>
    </source>
</evidence>
<dbReference type="InterPro" id="IPR044668">
    <property type="entry name" value="PuuD-like"/>
</dbReference>
<reference evidence="1 2" key="1">
    <citation type="submission" date="2020-09" db="EMBL/GenBank/DDBJ databases">
        <authorList>
            <person name="Tanuku N.R.S."/>
        </authorList>
    </citation>
    <scope>NUCLEOTIDE SEQUENCE [LARGE SCALE GENOMIC DNA]</scope>
    <source>
        <strain evidence="1 2">AK62</strain>
    </source>
</reference>
<evidence type="ECO:0000313" key="2">
    <source>
        <dbReference type="Proteomes" id="UP000810171"/>
    </source>
</evidence>
<dbReference type="PANTHER" id="PTHR43235">
    <property type="entry name" value="GLUTAMINE AMIDOTRANSFERASE PB2B2.05-RELATED"/>
    <property type="match status" value="1"/>
</dbReference>
<dbReference type="InterPro" id="IPR029062">
    <property type="entry name" value="Class_I_gatase-like"/>
</dbReference>
<comment type="caution">
    <text evidence="1">The sequence shown here is derived from an EMBL/GenBank/DDBJ whole genome shotgun (WGS) entry which is preliminary data.</text>
</comment>
<dbReference type="SUPFAM" id="SSF52317">
    <property type="entry name" value="Class I glutamine amidotransferase-like"/>
    <property type="match status" value="1"/>
</dbReference>
<dbReference type="GO" id="GO:0016787">
    <property type="term" value="F:hydrolase activity"/>
    <property type="evidence" value="ECO:0007669"/>
    <property type="project" value="UniProtKB-KW"/>
</dbReference>
<dbReference type="PROSITE" id="PS51273">
    <property type="entry name" value="GATASE_TYPE_1"/>
    <property type="match status" value="1"/>
</dbReference>
<dbReference type="RefSeq" id="WP_209287765.1">
    <property type="nucleotide sequence ID" value="NZ_JACVEW010000014.1"/>
</dbReference>
<keyword evidence="1" id="KW-0378">Hydrolase</keyword>
<dbReference type="Pfam" id="PF07722">
    <property type="entry name" value="Peptidase_C26"/>
    <property type="match status" value="1"/>
</dbReference>
<dbReference type="Proteomes" id="UP000810171">
    <property type="component" value="Unassembled WGS sequence"/>
</dbReference>
<protein>
    <submittedName>
        <fullName evidence="1">Gamma-glutamyl-gamma-aminobutyrate hydrolase family protein</fullName>
    </submittedName>
</protein>
<organism evidence="1 2">
    <name type="scientific">Marinobacterium alkalitolerans</name>
    <dbReference type="NCBI Taxonomy" id="1542925"/>
    <lineage>
        <taxon>Bacteria</taxon>
        <taxon>Pseudomonadati</taxon>
        <taxon>Pseudomonadota</taxon>
        <taxon>Gammaproteobacteria</taxon>
        <taxon>Oceanospirillales</taxon>
        <taxon>Oceanospirillaceae</taxon>
        <taxon>Marinobacterium</taxon>
    </lineage>
</organism>
<dbReference type="InterPro" id="IPR011697">
    <property type="entry name" value="Peptidase_C26"/>
</dbReference>
<dbReference type="EMBL" id="JACVEW010000014">
    <property type="protein sequence ID" value="MBP0049146.1"/>
    <property type="molecule type" value="Genomic_DNA"/>
</dbReference>